<accession>D8SKU5</accession>
<organism evidence="2">
    <name type="scientific">Selaginella moellendorffii</name>
    <name type="common">Spikemoss</name>
    <dbReference type="NCBI Taxonomy" id="88036"/>
    <lineage>
        <taxon>Eukaryota</taxon>
        <taxon>Viridiplantae</taxon>
        <taxon>Streptophyta</taxon>
        <taxon>Embryophyta</taxon>
        <taxon>Tracheophyta</taxon>
        <taxon>Lycopodiopsida</taxon>
        <taxon>Selaginellales</taxon>
        <taxon>Selaginellaceae</taxon>
        <taxon>Selaginella</taxon>
    </lineage>
</organism>
<dbReference type="AlphaFoldDB" id="D8SKU5"/>
<protein>
    <submittedName>
        <fullName evidence="1">Uncharacterized protein</fullName>
    </submittedName>
</protein>
<dbReference type="InParanoid" id="D8SKU5"/>
<dbReference type="EMBL" id="GL377625">
    <property type="protein sequence ID" value="EFJ14911.1"/>
    <property type="molecule type" value="Genomic_DNA"/>
</dbReference>
<sequence length="421" mass="47929">MSPKQKRSQTDRDIPSNAQDLFSNLQKALFLGFWEDVSLQREIAFQKEFEQLRKCIEKLGESNDFVFLIDNYQKLDEPRVADIRGKIESVESLCSKTLCARRDTVMRSLLSGIDCLLYRKIAVFTVGEAQTFLGAHGIAKGSDFLPDREASCARVRVMVTALERMVRGVDSLPAADRIAAVQAFIVCSRKGGGCLLKFLDMRWVLEVRSSWSVETLAKHVFINVVRRWSFSGHPDPQRCCFFSDKPNGFTHIPTLYIPPVGYFYVDAGLRYEANGRLVVRVFQVSLGLQSGDDHWKTTDKFMDSEQCGNFSAQCDPYQIHWIYSWIGRECDRPSWAPMKTTQTAAGITCQEEFFSFEDIAKEIPSKLSTGVYIVQGLQSVSGSEYKFNSASCLGLQLWLWLGLGLGRMRNWKHHYPEPERN</sequence>
<keyword evidence="2" id="KW-1185">Reference proteome</keyword>
<dbReference type="KEGG" id="smo:SELMODRAFT_423181"/>
<proteinExistence type="predicted"/>
<gene>
    <name evidence="1" type="ORF">SELMODRAFT_423181</name>
</gene>
<name>D8SKU5_SELML</name>
<dbReference type="Gramene" id="EFJ14911">
    <property type="protein sequence ID" value="EFJ14911"/>
    <property type="gene ID" value="SELMODRAFT_423181"/>
</dbReference>
<evidence type="ECO:0000313" key="1">
    <source>
        <dbReference type="EMBL" id="EFJ14911.1"/>
    </source>
</evidence>
<evidence type="ECO:0000313" key="2">
    <source>
        <dbReference type="Proteomes" id="UP000001514"/>
    </source>
</evidence>
<reference evidence="1 2" key="1">
    <citation type="journal article" date="2011" name="Science">
        <title>The Selaginella genome identifies genetic changes associated with the evolution of vascular plants.</title>
        <authorList>
            <person name="Banks J.A."/>
            <person name="Nishiyama T."/>
            <person name="Hasebe M."/>
            <person name="Bowman J.L."/>
            <person name="Gribskov M."/>
            <person name="dePamphilis C."/>
            <person name="Albert V.A."/>
            <person name="Aono N."/>
            <person name="Aoyama T."/>
            <person name="Ambrose B.A."/>
            <person name="Ashton N.W."/>
            <person name="Axtell M.J."/>
            <person name="Barker E."/>
            <person name="Barker M.S."/>
            <person name="Bennetzen J.L."/>
            <person name="Bonawitz N.D."/>
            <person name="Chapple C."/>
            <person name="Cheng C."/>
            <person name="Correa L.G."/>
            <person name="Dacre M."/>
            <person name="DeBarry J."/>
            <person name="Dreyer I."/>
            <person name="Elias M."/>
            <person name="Engstrom E.M."/>
            <person name="Estelle M."/>
            <person name="Feng L."/>
            <person name="Finet C."/>
            <person name="Floyd S.K."/>
            <person name="Frommer W.B."/>
            <person name="Fujita T."/>
            <person name="Gramzow L."/>
            <person name="Gutensohn M."/>
            <person name="Harholt J."/>
            <person name="Hattori M."/>
            <person name="Heyl A."/>
            <person name="Hirai T."/>
            <person name="Hiwatashi Y."/>
            <person name="Ishikawa M."/>
            <person name="Iwata M."/>
            <person name="Karol K.G."/>
            <person name="Koehler B."/>
            <person name="Kolukisaoglu U."/>
            <person name="Kubo M."/>
            <person name="Kurata T."/>
            <person name="Lalonde S."/>
            <person name="Li K."/>
            <person name="Li Y."/>
            <person name="Litt A."/>
            <person name="Lyons E."/>
            <person name="Manning G."/>
            <person name="Maruyama T."/>
            <person name="Michael T.P."/>
            <person name="Mikami K."/>
            <person name="Miyazaki S."/>
            <person name="Morinaga S."/>
            <person name="Murata T."/>
            <person name="Mueller-Roeber B."/>
            <person name="Nelson D.R."/>
            <person name="Obara M."/>
            <person name="Oguri Y."/>
            <person name="Olmstead R.G."/>
            <person name="Onodera N."/>
            <person name="Petersen B.L."/>
            <person name="Pils B."/>
            <person name="Prigge M."/>
            <person name="Rensing S.A."/>
            <person name="Riano-Pachon D.M."/>
            <person name="Roberts A.W."/>
            <person name="Sato Y."/>
            <person name="Scheller H.V."/>
            <person name="Schulz B."/>
            <person name="Schulz C."/>
            <person name="Shakirov E.V."/>
            <person name="Shibagaki N."/>
            <person name="Shinohara N."/>
            <person name="Shippen D.E."/>
            <person name="Soerensen I."/>
            <person name="Sotooka R."/>
            <person name="Sugimoto N."/>
            <person name="Sugita M."/>
            <person name="Sumikawa N."/>
            <person name="Tanurdzic M."/>
            <person name="Theissen G."/>
            <person name="Ulvskov P."/>
            <person name="Wakazuki S."/>
            <person name="Weng J.K."/>
            <person name="Willats W.W."/>
            <person name="Wipf D."/>
            <person name="Wolf P.G."/>
            <person name="Yang L."/>
            <person name="Zimmer A.D."/>
            <person name="Zhu Q."/>
            <person name="Mitros T."/>
            <person name="Hellsten U."/>
            <person name="Loque D."/>
            <person name="Otillar R."/>
            <person name="Salamov A."/>
            <person name="Schmutz J."/>
            <person name="Shapiro H."/>
            <person name="Lindquist E."/>
            <person name="Lucas S."/>
            <person name="Rokhsar D."/>
            <person name="Grigoriev I.V."/>
        </authorList>
    </citation>
    <scope>NUCLEOTIDE SEQUENCE [LARGE SCALE GENOMIC DNA]</scope>
</reference>
<dbReference type="HOGENOM" id="CLU_652827_0_0_1"/>
<dbReference type="Proteomes" id="UP000001514">
    <property type="component" value="Unassembled WGS sequence"/>
</dbReference>